<dbReference type="SUPFAM" id="SSF53474">
    <property type="entry name" value="alpha/beta-Hydrolases"/>
    <property type="match status" value="1"/>
</dbReference>
<keyword evidence="3" id="KW-1185">Reference proteome</keyword>
<dbReference type="EMBL" id="JACHMH010000001">
    <property type="protein sequence ID" value="MBB4679528.1"/>
    <property type="molecule type" value="Genomic_DNA"/>
</dbReference>
<name>A0A7W7CE73_9PSEU</name>
<gene>
    <name evidence="2" type="ORF">HNR67_005646</name>
</gene>
<protein>
    <submittedName>
        <fullName evidence="2">Alpha-beta hydrolase superfamily lysophospholipase</fullName>
    </submittedName>
</protein>
<evidence type="ECO:0000259" key="1">
    <source>
        <dbReference type="Pfam" id="PF12697"/>
    </source>
</evidence>
<evidence type="ECO:0000313" key="2">
    <source>
        <dbReference type="EMBL" id="MBB4679528.1"/>
    </source>
</evidence>
<dbReference type="Proteomes" id="UP000533598">
    <property type="component" value="Unassembled WGS sequence"/>
</dbReference>
<dbReference type="PANTHER" id="PTHR43265:SF1">
    <property type="entry name" value="ESTERASE ESTD"/>
    <property type="match status" value="1"/>
</dbReference>
<keyword evidence="2" id="KW-0378">Hydrolase</keyword>
<dbReference type="Gene3D" id="3.40.50.1820">
    <property type="entry name" value="alpha/beta hydrolase"/>
    <property type="match status" value="1"/>
</dbReference>
<reference evidence="2 3" key="1">
    <citation type="submission" date="2020-08" db="EMBL/GenBank/DDBJ databases">
        <title>Sequencing the genomes of 1000 actinobacteria strains.</title>
        <authorList>
            <person name="Klenk H.-P."/>
        </authorList>
    </citation>
    <scope>NUCLEOTIDE SEQUENCE [LARGE SCALE GENOMIC DNA]</scope>
    <source>
        <strain evidence="2 3">DSM 44230</strain>
    </source>
</reference>
<dbReference type="InterPro" id="IPR029058">
    <property type="entry name" value="AB_hydrolase_fold"/>
</dbReference>
<dbReference type="GO" id="GO:0052689">
    <property type="term" value="F:carboxylic ester hydrolase activity"/>
    <property type="evidence" value="ECO:0007669"/>
    <property type="project" value="TreeGrafter"/>
</dbReference>
<feature type="domain" description="AB hydrolase-1" evidence="1">
    <location>
        <begin position="33"/>
        <end position="249"/>
    </location>
</feature>
<dbReference type="RefSeq" id="WP_312988228.1">
    <property type="nucleotide sequence ID" value="NZ_BAAAUI010000001.1"/>
</dbReference>
<dbReference type="InterPro" id="IPR000073">
    <property type="entry name" value="AB_hydrolase_1"/>
</dbReference>
<dbReference type="Pfam" id="PF12697">
    <property type="entry name" value="Abhydrolase_6"/>
    <property type="match status" value="1"/>
</dbReference>
<proteinExistence type="predicted"/>
<dbReference type="InterPro" id="IPR053145">
    <property type="entry name" value="AB_hydrolase_Est10"/>
</dbReference>
<sequence>MPTQSADTTFRTFDGLRLVGTAVTPDQPVSHAVVLVHGGGVTRDESGFFARIAIGAAEAGVASLRFDLRGHGESEGRQEELTLSAILNDIAAAIEHMKSVANVATVSLLGASFAGGITGYFTAKRPTLVNRLVMINPLLNYKKRFIDDKPHWHNDRIDDETAAMLTAQSYVAHSPTFKLSRGLLNEVFWLQPHSVLGEIARPTLIVHGTKDTFIPVASSRAAIEQITAPKRLVEIEGAQHGIAVHDDPQYLEPQTQQWQAFTIRTIVEWLTTANA</sequence>
<organism evidence="2 3">
    <name type="scientific">Crossiella cryophila</name>
    <dbReference type="NCBI Taxonomy" id="43355"/>
    <lineage>
        <taxon>Bacteria</taxon>
        <taxon>Bacillati</taxon>
        <taxon>Actinomycetota</taxon>
        <taxon>Actinomycetes</taxon>
        <taxon>Pseudonocardiales</taxon>
        <taxon>Pseudonocardiaceae</taxon>
        <taxon>Crossiella</taxon>
    </lineage>
</organism>
<dbReference type="PANTHER" id="PTHR43265">
    <property type="entry name" value="ESTERASE ESTD"/>
    <property type="match status" value="1"/>
</dbReference>
<comment type="caution">
    <text evidence="2">The sequence shown here is derived from an EMBL/GenBank/DDBJ whole genome shotgun (WGS) entry which is preliminary data.</text>
</comment>
<evidence type="ECO:0000313" key="3">
    <source>
        <dbReference type="Proteomes" id="UP000533598"/>
    </source>
</evidence>
<dbReference type="AlphaFoldDB" id="A0A7W7CE73"/>
<accession>A0A7W7CE73</accession>